<evidence type="ECO:0000259" key="1">
    <source>
        <dbReference type="Pfam" id="PF14846"/>
    </source>
</evidence>
<sequence>MAKKVGGDSAELNYDMNYNLFLLKTSMQNLKTAQEKHSVNRWVHKLLASNKTVAEMKLRNDFMFHLVTAVQEGEIKAPFNQYPPSLPLSSLTYLLTGSSPSSSGKDGKKGAGAWECDLSSEDTEKPMLYRQSPDGGAFLAAQPVPKCGAFCYLAVVSKPPAKDGDKPKL</sequence>
<dbReference type="InterPro" id="IPR027831">
    <property type="entry name" value="DUF4485"/>
</dbReference>
<protein>
    <recommendedName>
        <fullName evidence="1">DUF4485 domain-containing protein</fullName>
    </recommendedName>
</protein>
<proteinExistence type="predicted"/>
<accession>A0AAV0XBZ0</accession>
<organism evidence="2 3">
    <name type="scientific">Macrosiphum euphorbiae</name>
    <name type="common">potato aphid</name>
    <dbReference type="NCBI Taxonomy" id="13131"/>
    <lineage>
        <taxon>Eukaryota</taxon>
        <taxon>Metazoa</taxon>
        <taxon>Ecdysozoa</taxon>
        <taxon>Arthropoda</taxon>
        <taxon>Hexapoda</taxon>
        <taxon>Insecta</taxon>
        <taxon>Pterygota</taxon>
        <taxon>Neoptera</taxon>
        <taxon>Paraneoptera</taxon>
        <taxon>Hemiptera</taxon>
        <taxon>Sternorrhyncha</taxon>
        <taxon>Aphidomorpha</taxon>
        <taxon>Aphidoidea</taxon>
        <taxon>Aphididae</taxon>
        <taxon>Macrosiphini</taxon>
        <taxon>Macrosiphum</taxon>
    </lineage>
</organism>
<reference evidence="2 3" key="1">
    <citation type="submission" date="2023-01" db="EMBL/GenBank/DDBJ databases">
        <authorList>
            <person name="Whitehead M."/>
        </authorList>
    </citation>
    <scope>NUCLEOTIDE SEQUENCE [LARGE SCALE GENOMIC DNA]</scope>
</reference>
<feature type="domain" description="DUF4485" evidence="1">
    <location>
        <begin position="12"/>
        <end position="92"/>
    </location>
</feature>
<dbReference type="EMBL" id="CARXXK010000004">
    <property type="protein sequence ID" value="CAI6365171.1"/>
    <property type="molecule type" value="Genomic_DNA"/>
</dbReference>
<name>A0AAV0XBZ0_9HEMI</name>
<evidence type="ECO:0000313" key="2">
    <source>
        <dbReference type="EMBL" id="CAI6365171.1"/>
    </source>
</evidence>
<evidence type="ECO:0000313" key="3">
    <source>
        <dbReference type="Proteomes" id="UP001160148"/>
    </source>
</evidence>
<dbReference type="Pfam" id="PF14846">
    <property type="entry name" value="DUF4485"/>
    <property type="match status" value="1"/>
</dbReference>
<comment type="caution">
    <text evidence="2">The sequence shown here is derived from an EMBL/GenBank/DDBJ whole genome shotgun (WGS) entry which is preliminary data.</text>
</comment>
<gene>
    <name evidence="2" type="ORF">MEUPH1_LOCUS19914</name>
</gene>
<dbReference type="AlphaFoldDB" id="A0AAV0XBZ0"/>
<dbReference type="Proteomes" id="UP001160148">
    <property type="component" value="Unassembled WGS sequence"/>
</dbReference>
<keyword evidence="3" id="KW-1185">Reference proteome</keyword>